<organism evidence="1 2">
    <name type="scientific">Aldrovandia affinis</name>
    <dbReference type="NCBI Taxonomy" id="143900"/>
    <lineage>
        <taxon>Eukaryota</taxon>
        <taxon>Metazoa</taxon>
        <taxon>Chordata</taxon>
        <taxon>Craniata</taxon>
        <taxon>Vertebrata</taxon>
        <taxon>Euteleostomi</taxon>
        <taxon>Actinopterygii</taxon>
        <taxon>Neopterygii</taxon>
        <taxon>Teleostei</taxon>
        <taxon>Notacanthiformes</taxon>
        <taxon>Halosauridae</taxon>
        <taxon>Aldrovandia</taxon>
    </lineage>
</organism>
<proteinExistence type="predicted"/>
<protein>
    <submittedName>
        <fullName evidence="1">Uncharacterized protein</fullName>
    </submittedName>
</protein>
<dbReference type="EMBL" id="JAINUG010000131">
    <property type="protein sequence ID" value="KAJ8393932.1"/>
    <property type="molecule type" value="Genomic_DNA"/>
</dbReference>
<evidence type="ECO:0000313" key="2">
    <source>
        <dbReference type="Proteomes" id="UP001221898"/>
    </source>
</evidence>
<reference evidence="1" key="1">
    <citation type="journal article" date="2023" name="Science">
        <title>Genome structures resolve the early diversification of teleost fishes.</title>
        <authorList>
            <person name="Parey E."/>
            <person name="Louis A."/>
            <person name="Montfort J."/>
            <person name="Bouchez O."/>
            <person name="Roques C."/>
            <person name="Iampietro C."/>
            <person name="Lluch J."/>
            <person name="Castinel A."/>
            <person name="Donnadieu C."/>
            <person name="Desvignes T."/>
            <person name="Floi Bucao C."/>
            <person name="Jouanno E."/>
            <person name="Wen M."/>
            <person name="Mejri S."/>
            <person name="Dirks R."/>
            <person name="Jansen H."/>
            <person name="Henkel C."/>
            <person name="Chen W.J."/>
            <person name="Zahm M."/>
            <person name="Cabau C."/>
            <person name="Klopp C."/>
            <person name="Thompson A.W."/>
            <person name="Robinson-Rechavi M."/>
            <person name="Braasch I."/>
            <person name="Lecointre G."/>
            <person name="Bobe J."/>
            <person name="Postlethwait J.H."/>
            <person name="Berthelot C."/>
            <person name="Roest Crollius H."/>
            <person name="Guiguen Y."/>
        </authorList>
    </citation>
    <scope>NUCLEOTIDE SEQUENCE</scope>
    <source>
        <strain evidence="1">NC1722</strain>
    </source>
</reference>
<gene>
    <name evidence="1" type="ORF">AAFF_G00054650</name>
</gene>
<dbReference type="Proteomes" id="UP001221898">
    <property type="component" value="Unassembled WGS sequence"/>
</dbReference>
<comment type="caution">
    <text evidence="1">The sequence shown here is derived from an EMBL/GenBank/DDBJ whole genome shotgun (WGS) entry which is preliminary data.</text>
</comment>
<evidence type="ECO:0000313" key="1">
    <source>
        <dbReference type="EMBL" id="KAJ8393932.1"/>
    </source>
</evidence>
<accession>A0AAD7S0X0</accession>
<dbReference type="AlphaFoldDB" id="A0AAD7S0X0"/>
<sequence length="154" mass="17209">MFQSIQRRPICGIRAHTIGLPSLHTVCSEGAGKGSGTAGKGAVAWLGRRVGSLLSWLYRAGLCVGETGSETTRKRMVSLLANQCSFVTGLRFRRACQIGELYSNLYTERSRMSLMSTLWRRFQSKHSHTGKLVAALVGVFMWEDEKIRDEELQR</sequence>
<keyword evidence="2" id="KW-1185">Reference proteome</keyword>
<name>A0AAD7S0X0_9TELE</name>